<protein>
    <submittedName>
        <fullName evidence="1">Uncharacterized protein</fullName>
    </submittedName>
</protein>
<proteinExistence type="predicted"/>
<dbReference type="EMBL" id="CP053661">
    <property type="protein sequence ID" value="QKD83525.1"/>
    <property type="molecule type" value="Genomic_DNA"/>
</dbReference>
<dbReference type="RefSeq" id="WP_172357336.1">
    <property type="nucleotide sequence ID" value="NZ_CP053661.1"/>
</dbReference>
<gene>
    <name evidence="1" type="ORF">HPC62_16150</name>
</gene>
<evidence type="ECO:0000313" key="1">
    <source>
        <dbReference type="EMBL" id="QKD83525.1"/>
    </source>
</evidence>
<dbReference type="KEGG" id="theu:HPC62_16150"/>
<evidence type="ECO:0000313" key="2">
    <source>
        <dbReference type="Proteomes" id="UP000505210"/>
    </source>
</evidence>
<accession>A0A6M8BMI5</accession>
<reference evidence="1 2" key="1">
    <citation type="submission" date="2020-05" db="EMBL/GenBank/DDBJ databases">
        <title>Complete genome sequence of of a novel Thermoleptolyngbya strain isolated from hot springs of Ganzi, Sichuan China.</title>
        <authorList>
            <person name="Tang J."/>
            <person name="Daroch M."/>
            <person name="Li L."/>
            <person name="Waleron K."/>
            <person name="Waleron M."/>
            <person name="Waleron M."/>
        </authorList>
    </citation>
    <scope>NUCLEOTIDE SEQUENCE [LARGE SCALE GENOMIC DNA]</scope>
    <source>
        <strain evidence="1 2">PKUAC-SCTA183</strain>
    </source>
</reference>
<keyword evidence="2" id="KW-1185">Reference proteome</keyword>
<name>A0A6M8BMI5_9CYAN</name>
<sequence length="121" mass="13839">MKVIHQQEINEAIASCGLDAAPVDLELGRQEVKQMLARVRAAANPRYRRRLSLQNPITRNVWVRWCDVEGVDSELPFYQPEDVRKLVRVCIWLARGGTQAQLEAVIIQEEEEEAHAYENAA</sequence>
<organism evidence="1 2">
    <name type="scientific">Thermoleptolyngbya sichuanensis A183</name>
    <dbReference type="NCBI Taxonomy" id="2737172"/>
    <lineage>
        <taxon>Bacteria</taxon>
        <taxon>Bacillati</taxon>
        <taxon>Cyanobacteriota</taxon>
        <taxon>Cyanophyceae</taxon>
        <taxon>Oculatellales</taxon>
        <taxon>Oculatellaceae</taxon>
        <taxon>Thermoleptolyngbya</taxon>
        <taxon>Thermoleptolyngbya sichuanensis</taxon>
    </lineage>
</organism>
<dbReference type="Proteomes" id="UP000505210">
    <property type="component" value="Chromosome"/>
</dbReference>
<dbReference type="AlphaFoldDB" id="A0A6M8BMI5"/>